<dbReference type="SUPFAM" id="SSF47473">
    <property type="entry name" value="EF-hand"/>
    <property type="match status" value="1"/>
</dbReference>
<dbReference type="PRINTS" id="PR00390">
    <property type="entry name" value="PHPHLIPASEC"/>
</dbReference>
<dbReference type="EC" id="3.1.4.11" evidence="1 5"/>
<evidence type="ECO:0000313" key="8">
    <source>
        <dbReference type="EMBL" id="CAE4639427.1"/>
    </source>
</evidence>
<comment type="catalytic activity">
    <reaction evidence="5">
        <text>a 1,2-diacyl-sn-glycero-3-phospho-(1D-myo-inositol-4,5-bisphosphate) + H2O = 1D-myo-inositol 1,4,5-trisphosphate + a 1,2-diacyl-sn-glycerol + H(+)</text>
        <dbReference type="Rhea" id="RHEA:33179"/>
        <dbReference type="ChEBI" id="CHEBI:15377"/>
        <dbReference type="ChEBI" id="CHEBI:15378"/>
        <dbReference type="ChEBI" id="CHEBI:17815"/>
        <dbReference type="ChEBI" id="CHEBI:58456"/>
        <dbReference type="ChEBI" id="CHEBI:203600"/>
        <dbReference type="EC" id="3.1.4.11"/>
    </reaction>
</comment>
<feature type="compositionally biased region" description="Low complexity" evidence="6">
    <location>
        <begin position="631"/>
        <end position="647"/>
    </location>
</feature>
<dbReference type="InterPro" id="IPR011992">
    <property type="entry name" value="EF-hand-dom_pair"/>
</dbReference>
<feature type="compositionally biased region" description="Low complexity" evidence="6">
    <location>
        <begin position="184"/>
        <end position="206"/>
    </location>
</feature>
<dbReference type="InterPro" id="IPR001711">
    <property type="entry name" value="PLipase_C_Pinositol-sp_Y"/>
</dbReference>
<feature type="compositionally biased region" description="Pro residues" evidence="6">
    <location>
        <begin position="621"/>
        <end position="630"/>
    </location>
</feature>
<keyword evidence="3 5" id="KW-0442">Lipid degradation</keyword>
<evidence type="ECO:0000256" key="4">
    <source>
        <dbReference type="ARBA" id="ARBA00023098"/>
    </source>
</evidence>
<dbReference type="SUPFAM" id="SSF51695">
    <property type="entry name" value="PLC-like phosphodiesterases"/>
    <property type="match status" value="1"/>
</dbReference>
<protein>
    <recommendedName>
        <fullName evidence="1 5">Phosphoinositide phospholipase C</fullName>
        <ecNumber evidence="1 5">3.1.4.11</ecNumber>
    </recommendedName>
</protein>
<dbReference type="GO" id="GO:0016042">
    <property type="term" value="P:lipid catabolic process"/>
    <property type="evidence" value="ECO:0007669"/>
    <property type="project" value="UniProtKB-KW"/>
</dbReference>
<evidence type="ECO:0000256" key="1">
    <source>
        <dbReference type="ARBA" id="ARBA00012368"/>
    </source>
</evidence>
<dbReference type="InterPro" id="IPR001192">
    <property type="entry name" value="PI-PLC_fam"/>
</dbReference>
<feature type="region of interest" description="Disordered" evidence="6">
    <location>
        <begin position="621"/>
        <end position="647"/>
    </location>
</feature>
<dbReference type="AlphaFoldDB" id="A0A7S4SA51"/>
<dbReference type="PANTHER" id="PTHR10336">
    <property type="entry name" value="PHOSPHOINOSITIDE-SPECIFIC PHOSPHOLIPASE C FAMILY PROTEIN"/>
    <property type="match status" value="1"/>
</dbReference>
<keyword evidence="4 5" id="KW-0443">Lipid metabolism</keyword>
<proteinExistence type="predicted"/>
<dbReference type="PANTHER" id="PTHR10336:SF36">
    <property type="entry name" value="1-PHOSPHATIDYLINOSITOL 4,5-BISPHOSPHATE PHOSPHODIESTERASE BETA-4"/>
    <property type="match status" value="1"/>
</dbReference>
<dbReference type="PROSITE" id="PS50008">
    <property type="entry name" value="PIPLC_Y_DOMAIN"/>
    <property type="match status" value="1"/>
</dbReference>
<evidence type="ECO:0000256" key="6">
    <source>
        <dbReference type="SAM" id="MobiDB-lite"/>
    </source>
</evidence>
<feature type="region of interest" description="Disordered" evidence="6">
    <location>
        <begin position="1"/>
        <end position="22"/>
    </location>
</feature>
<sequence>MDGRAETGLTDPVALDGAEAPEEEDVEFYNQLERRGWKCGVHDPDFAVPLDGTLHLERGLRYLLRLDCEDESLSFEARRLAEIRTERRDGVGGGYGVALIDTGGANGAAHGAGQSVLCVVVAGSEEERGLLVRVIERLRDDPRSFRRVQRRALLGCLPAGCAPGALLPSCVRPGPRAGSRRRPQSAPAAGESPPASAAAPGASAAGPPHPPPLGMPPRGRSASAASGSRLAAKAAAPSPEWAPALEDARGYVRKLWERELRMASTRRSGSFRDLAMATMRRAGPSRSSEQLDAPARAQAATAATSVAAPQPKASDRLDAAVCAGLLSQLLCNEDTARLSSLAELFSSCGGDATVSFADFWDVFAHLTLVHRLLAEAGLQKYLEDDDGIAGMSLEKWRWFLVQVQDEERAVVEAAAEQLSRMCAPDVNGDGRMSLVGLSKHLCSPGNSILRPQRCEVHQDMARPLAEYWIASAHHVHADPPGAAPSAAASEDGDRCRPDGAGGALRALSATLESACRCLNFALASDGEGEKLSVLLQQQRVGLLEVLRLIDERAFQRTEFPLLLVLWLGLLPLAGCAAVPGALSAAVGPRLWRGEGPGLPSPEEARGRIVVVLAPFAAGVDPPPDAGPPPALGGEAAGAAPAADAGGAAERERAEAIQAWRDAGGEFAVWPGQDSGTQLVQVKDRGIRVSFVACDELQMLEEPGRQALAEFSREHLSLVYPLAPRCAPSNFNAAGAWAAGVQMAALTFHAGGGDAASLAHAGRFRQENGGCGYVLKPPHLRRASGGQGSEAAQPAPVRLELRFLAARAADGAGGQGRPSGPVAVAASVWGGPGDCARRAYRPTRPTGAVVAWPEAAPAGDGAPARPLGFPVTSPSTAVLVVEVLELDAREGGMRRTGFFAAPVDGLRQGFRWVPLWRQGWAGEVHSTHHGPLAGLLAHVRLRRM</sequence>
<feature type="domain" description="PI-PLC Y-box" evidence="7">
    <location>
        <begin position="689"/>
        <end position="780"/>
    </location>
</feature>
<evidence type="ECO:0000259" key="7">
    <source>
        <dbReference type="PROSITE" id="PS50008"/>
    </source>
</evidence>
<dbReference type="InterPro" id="IPR017946">
    <property type="entry name" value="PLC-like_Pdiesterase_TIM-brl"/>
</dbReference>
<accession>A0A7S4SA51</accession>
<evidence type="ECO:0000256" key="3">
    <source>
        <dbReference type="ARBA" id="ARBA00022963"/>
    </source>
</evidence>
<gene>
    <name evidence="8" type="ORF">AMON00008_LOCUS47299</name>
</gene>
<dbReference type="EMBL" id="HBNR01066949">
    <property type="protein sequence ID" value="CAE4639427.1"/>
    <property type="molecule type" value="Transcribed_RNA"/>
</dbReference>
<evidence type="ECO:0000256" key="5">
    <source>
        <dbReference type="RuleBase" id="RU361133"/>
    </source>
</evidence>
<dbReference type="Gene3D" id="3.20.20.190">
    <property type="entry name" value="Phosphatidylinositol (PI) phosphodiesterase"/>
    <property type="match status" value="1"/>
</dbReference>
<dbReference type="PROSITE" id="PS50007">
    <property type="entry name" value="PIPLC_X_DOMAIN"/>
    <property type="match status" value="1"/>
</dbReference>
<dbReference type="SMART" id="SM00149">
    <property type="entry name" value="PLCYc"/>
    <property type="match status" value="1"/>
</dbReference>
<organism evidence="8">
    <name type="scientific">Alexandrium monilatum</name>
    <dbReference type="NCBI Taxonomy" id="311494"/>
    <lineage>
        <taxon>Eukaryota</taxon>
        <taxon>Sar</taxon>
        <taxon>Alveolata</taxon>
        <taxon>Dinophyceae</taxon>
        <taxon>Gonyaulacales</taxon>
        <taxon>Pyrocystaceae</taxon>
        <taxon>Alexandrium</taxon>
    </lineage>
</organism>
<keyword evidence="2 5" id="KW-0378">Hydrolase</keyword>
<name>A0A7S4SA51_9DINO</name>
<feature type="compositionally biased region" description="Low complexity" evidence="6">
    <location>
        <begin position="216"/>
        <end position="239"/>
    </location>
</feature>
<dbReference type="Pfam" id="PF00387">
    <property type="entry name" value="PI-PLC-Y"/>
    <property type="match status" value="1"/>
</dbReference>
<dbReference type="GO" id="GO:0004435">
    <property type="term" value="F:phosphatidylinositol-4,5-bisphosphate phospholipase C activity"/>
    <property type="evidence" value="ECO:0007669"/>
    <property type="project" value="UniProtKB-EC"/>
</dbReference>
<dbReference type="GO" id="GO:0051209">
    <property type="term" value="P:release of sequestered calcium ion into cytosol"/>
    <property type="evidence" value="ECO:0007669"/>
    <property type="project" value="TreeGrafter"/>
</dbReference>
<evidence type="ECO:0000256" key="2">
    <source>
        <dbReference type="ARBA" id="ARBA00022801"/>
    </source>
</evidence>
<dbReference type="GO" id="GO:0048015">
    <property type="term" value="P:phosphatidylinositol-mediated signaling"/>
    <property type="evidence" value="ECO:0007669"/>
    <property type="project" value="TreeGrafter"/>
</dbReference>
<feature type="region of interest" description="Disordered" evidence="6">
    <location>
        <begin position="172"/>
        <end position="239"/>
    </location>
</feature>
<reference evidence="8" key="1">
    <citation type="submission" date="2021-01" db="EMBL/GenBank/DDBJ databases">
        <authorList>
            <person name="Corre E."/>
            <person name="Pelletier E."/>
            <person name="Niang G."/>
            <person name="Scheremetjew M."/>
            <person name="Finn R."/>
            <person name="Kale V."/>
            <person name="Holt S."/>
            <person name="Cochrane G."/>
            <person name="Meng A."/>
            <person name="Brown T."/>
            <person name="Cohen L."/>
        </authorList>
    </citation>
    <scope>NUCLEOTIDE SEQUENCE</scope>
    <source>
        <strain evidence="8">CCMP3105</strain>
    </source>
</reference>